<organism evidence="3 4">
    <name type="scientific">Exidia glandulosa HHB12029</name>
    <dbReference type="NCBI Taxonomy" id="1314781"/>
    <lineage>
        <taxon>Eukaryota</taxon>
        <taxon>Fungi</taxon>
        <taxon>Dikarya</taxon>
        <taxon>Basidiomycota</taxon>
        <taxon>Agaricomycotina</taxon>
        <taxon>Agaricomycetes</taxon>
        <taxon>Auriculariales</taxon>
        <taxon>Exidiaceae</taxon>
        <taxon>Exidia</taxon>
    </lineage>
</organism>
<keyword evidence="4" id="KW-1185">Reference proteome</keyword>
<evidence type="ECO:0000313" key="4">
    <source>
        <dbReference type="Proteomes" id="UP000077266"/>
    </source>
</evidence>
<evidence type="ECO:0000256" key="2">
    <source>
        <dbReference type="SAM" id="Phobius"/>
    </source>
</evidence>
<protein>
    <submittedName>
        <fullName evidence="3">Uncharacterized protein</fullName>
    </submittedName>
</protein>
<sequence>MATTVSGSSSRASSAASASVTVSTSAPSATPAPTTSSESSTPSVNPGMTPPSQPNLIFGFVIAVLLIFMVVMGGGMTARVYTDRQRRARRALLAATREQTAIDMERPPMQEVYIPSAKPDSYSDTPGVTWSAVQPLTARVLLPESPAAPTPDPSSAFLDPEQPLRELYIGRIVGGRGGGATLPVPVPLSPRRTKTQTTAVAQEPVSATLQTALFVRMPDPRHRVHAGPDIMHDPRGEADQLPVLELGTCEVPWRTDALP</sequence>
<reference evidence="3 4" key="1">
    <citation type="journal article" date="2016" name="Mol. Biol. Evol.">
        <title>Comparative Genomics of Early-Diverging Mushroom-Forming Fungi Provides Insights into the Origins of Lignocellulose Decay Capabilities.</title>
        <authorList>
            <person name="Nagy L.G."/>
            <person name="Riley R."/>
            <person name="Tritt A."/>
            <person name="Adam C."/>
            <person name="Daum C."/>
            <person name="Floudas D."/>
            <person name="Sun H."/>
            <person name="Yadav J.S."/>
            <person name="Pangilinan J."/>
            <person name="Larsson K.H."/>
            <person name="Matsuura K."/>
            <person name="Barry K."/>
            <person name="Labutti K."/>
            <person name="Kuo R."/>
            <person name="Ohm R.A."/>
            <person name="Bhattacharya S.S."/>
            <person name="Shirouzu T."/>
            <person name="Yoshinaga Y."/>
            <person name="Martin F.M."/>
            <person name="Grigoriev I.V."/>
            <person name="Hibbett D.S."/>
        </authorList>
    </citation>
    <scope>NUCLEOTIDE SEQUENCE [LARGE SCALE GENOMIC DNA]</scope>
    <source>
        <strain evidence="3 4">HHB12029</strain>
    </source>
</reference>
<evidence type="ECO:0000256" key="1">
    <source>
        <dbReference type="SAM" id="MobiDB-lite"/>
    </source>
</evidence>
<proteinExistence type="predicted"/>
<dbReference type="Proteomes" id="UP000077266">
    <property type="component" value="Unassembled WGS sequence"/>
</dbReference>
<keyword evidence="2" id="KW-1133">Transmembrane helix</keyword>
<dbReference type="EMBL" id="KV425882">
    <property type="protein sequence ID" value="KZW03788.1"/>
    <property type="molecule type" value="Genomic_DNA"/>
</dbReference>
<dbReference type="InParanoid" id="A0A165QLL1"/>
<accession>A0A165QLL1</accession>
<keyword evidence="2" id="KW-0812">Transmembrane</keyword>
<feature type="transmembrane region" description="Helical" evidence="2">
    <location>
        <begin position="55"/>
        <end position="81"/>
    </location>
</feature>
<feature type="compositionally biased region" description="Low complexity" evidence="1">
    <location>
        <begin position="1"/>
        <end position="44"/>
    </location>
</feature>
<keyword evidence="2" id="KW-0472">Membrane</keyword>
<name>A0A165QLL1_EXIGL</name>
<feature type="region of interest" description="Disordered" evidence="1">
    <location>
        <begin position="1"/>
        <end position="48"/>
    </location>
</feature>
<dbReference type="AlphaFoldDB" id="A0A165QLL1"/>
<dbReference type="OrthoDB" id="10623377at2759"/>
<evidence type="ECO:0000313" key="3">
    <source>
        <dbReference type="EMBL" id="KZW03788.1"/>
    </source>
</evidence>
<gene>
    <name evidence="3" type="ORF">EXIGLDRAFT_758113</name>
</gene>